<dbReference type="InterPro" id="IPR029055">
    <property type="entry name" value="Ntn_hydrolases_N"/>
</dbReference>
<dbReference type="InterPro" id="IPR043137">
    <property type="entry name" value="GGT_ssub_C"/>
</dbReference>
<dbReference type="PROSITE" id="PS51257">
    <property type="entry name" value="PROKAR_LIPOPROTEIN"/>
    <property type="match status" value="1"/>
</dbReference>
<proteinExistence type="inferred from homology"/>
<feature type="compositionally biased region" description="Basic and acidic residues" evidence="5">
    <location>
        <begin position="571"/>
        <end position="585"/>
    </location>
</feature>
<evidence type="ECO:0000313" key="7">
    <source>
        <dbReference type="EMBL" id="SCW44676.1"/>
    </source>
</evidence>
<reference evidence="8" key="1">
    <citation type="submission" date="2016-10" db="EMBL/GenBank/DDBJ databases">
        <authorList>
            <person name="Varghese N."/>
            <person name="Submissions S."/>
        </authorList>
    </citation>
    <scope>NUCLEOTIDE SEQUENCE [LARGE SCALE GENOMIC DNA]</scope>
    <source>
        <strain evidence="8">CGMCC 1.3431</strain>
    </source>
</reference>
<dbReference type="InterPro" id="IPR043138">
    <property type="entry name" value="GGT_lsub"/>
</dbReference>
<evidence type="ECO:0000256" key="5">
    <source>
        <dbReference type="SAM" id="MobiDB-lite"/>
    </source>
</evidence>
<dbReference type="GO" id="GO:0016787">
    <property type="term" value="F:hydrolase activity"/>
    <property type="evidence" value="ECO:0007669"/>
    <property type="project" value="UniProtKB-KW"/>
</dbReference>
<feature type="signal peptide" evidence="6">
    <location>
        <begin position="1"/>
        <end position="22"/>
    </location>
</feature>
<dbReference type="EMBL" id="FMTS01000001">
    <property type="protein sequence ID" value="SCW44676.1"/>
    <property type="molecule type" value="Genomic_DNA"/>
</dbReference>
<evidence type="ECO:0000313" key="8">
    <source>
        <dbReference type="Proteomes" id="UP000199150"/>
    </source>
</evidence>
<evidence type="ECO:0000256" key="6">
    <source>
        <dbReference type="SAM" id="SignalP"/>
    </source>
</evidence>
<evidence type="ECO:0000256" key="1">
    <source>
        <dbReference type="ARBA" id="ARBA00009381"/>
    </source>
</evidence>
<keyword evidence="4" id="KW-0865">Zymogen</keyword>
<feature type="chain" id="PRO_5011654343" evidence="6">
    <location>
        <begin position="23"/>
        <end position="585"/>
    </location>
</feature>
<gene>
    <name evidence="7" type="ORF">SAMN02927928_1293</name>
</gene>
<evidence type="ECO:0000256" key="4">
    <source>
        <dbReference type="ARBA" id="ARBA00023145"/>
    </source>
</evidence>
<comment type="similarity">
    <text evidence="1">Belongs to the gamma-glutamyltransferase family.</text>
</comment>
<dbReference type="Gene3D" id="1.10.246.130">
    <property type="match status" value="1"/>
</dbReference>
<keyword evidence="2" id="KW-0808">Transferase</keyword>
<dbReference type="AlphaFoldDB" id="A0A1G4QJ88"/>
<dbReference type="PANTHER" id="PTHR43199">
    <property type="entry name" value="GLUTATHIONE HYDROLASE"/>
    <property type="match status" value="1"/>
</dbReference>
<evidence type="ECO:0000256" key="2">
    <source>
        <dbReference type="ARBA" id="ARBA00022679"/>
    </source>
</evidence>
<organism evidence="7 8">
    <name type="scientific">Asticcacaulis taihuensis</name>
    <dbReference type="NCBI Taxonomy" id="260084"/>
    <lineage>
        <taxon>Bacteria</taxon>
        <taxon>Pseudomonadati</taxon>
        <taxon>Pseudomonadota</taxon>
        <taxon>Alphaproteobacteria</taxon>
        <taxon>Caulobacterales</taxon>
        <taxon>Caulobacteraceae</taxon>
        <taxon>Asticcacaulis</taxon>
    </lineage>
</organism>
<protein>
    <submittedName>
        <fullName evidence="7">Gamma-glutamyltranspeptidase / glutathione hydrolase</fullName>
    </submittedName>
</protein>
<accession>A0A1G4QJ88</accession>
<dbReference type="Gene3D" id="3.60.20.40">
    <property type="match status" value="1"/>
</dbReference>
<dbReference type="Proteomes" id="UP000199150">
    <property type="component" value="Unassembled WGS sequence"/>
</dbReference>
<dbReference type="SUPFAM" id="SSF56235">
    <property type="entry name" value="N-terminal nucleophile aminohydrolases (Ntn hydrolases)"/>
    <property type="match status" value="1"/>
</dbReference>
<sequence>MRYPSLKSLVIVATGLVLTGCATSPAPEPPRIVPIVVAAEPEAAQAGMDVLRRGGTAADAAVAVQTVLGLVEPQSSGLGGGAFMLWYDAKTGKISDYNGRETAPAAASPDMFLGADGQPLAFKDAVVSGRATGVPGAMFLLDQAQKDHGNQEWASLFVPATALADNGFTVTKRLGNYLQNADFAEKHTPDFIAYLGDGQGGYRKTGDMIKNPAYAETLRAFASHRSEVFRKGPIAEAIVAKTHEVPLPGGMNLNDLAAYRVKVTTTAPYATAGGYAGRPVCITYHVYIVCSNNAPSGGIALLQGLKIAESQPLAQWGVHDPRSWQVVIEAERLMYADRDQYEADTALFTSQQDAYLNPDYLKARSSLINIGTVNAAPKAGDLAMKVAMDRTLEPGGTTHFVIRDTYGNVLSMTTTVESFFGTGRMVGGFFLNNQLTDFSFSPQTMDGLPVANSVAPGKHPRSSMAPVIVFDSTGKKVIAAVGSPGGSAILAYNLKTLIGILDWNLSMQDAINLPIVVARGDTIRIEQTRMEPAVWNGLTGIGYRLSPLAGEESGLNGILRQPDGSFNGGSDPRREGVVIRGDARP</sequence>
<feature type="region of interest" description="Disordered" evidence="5">
    <location>
        <begin position="561"/>
        <end position="585"/>
    </location>
</feature>
<dbReference type="PANTHER" id="PTHR43199:SF1">
    <property type="entry name" value="GLUTATHIONE HYDROLASE PROENZYME"/>
    <property type="match status" value="1"/>
</dbReference>
<name>A0A1G4QJ88_9CAUL</name>
<evidence type="ECO:0000256" key="3">
    <source>
        <dbReference type="ARBA" id="ARBA00022801"/>
    </source>
</evidence>
<dbReference type="PRINTS" id="PR01210">
    <property type="entry name" value="GGTRANSPTASE"/>
</dbReference>
<keyword evidence="6" id="KW-0732">Signal</keyword>
<dbReference type="GO" id="GO:0016740">
    <property type="term" value="F:transferase activity"/>
    <property type="evidence" value="ECO:0007669"/>
    <property type="project" value="UniProtKB-KW"/>
</dbReference>
<keyword evidence="3 7" id="KW-0378">Hydrolase</keyword>
<keyword evidence="8" id="KW-1185">Reference proteome</keyword>
<dbReference type="InterPro" id="IPR051792">
    <property type="entry name" value="GGT_bact"/>
</dbReference>
<dbReference type="RefSeq" id="WP_170828213.1">
    <property type="nucleotide sequence ID" value="NZ_CBCRYE010000001.1"/>
</dbReference>
<dbReference type="STRING" id="260084.SAMN02927928_1293"/>
<dbReference type="Pfam" id="PF01019">
    <property type="entry name" value="G_glu_transpept"/>
    <property type="match status" value="1"/>
</dbReference>